<gene>
    <name evidence="1" type="ORF">Psuf_050350</name>
</gene>
<proteinExistence type="predicted"/>
<protein>
    <submittedName>
        <fullName evidence="1">Uncharacterized protein</fullName>
    </submittedName>
</protein>
<dbReference type="AlphaFoldDB" id="A0A6F8YNL5"/>
<reference evidence="1 2" key="1">
    <citation type="submission" date="2020-03" db="EMBL/GenBank/DDBJ databases">
        <title>Whole genome shotgun sequence of Phytohabitans suffuscus NBRC 105367.</title>
        <authorList>
            <person name="Komaki H."/>
            <person name="Tamura T."/>
        </authorList>
    </citation>
    <scope>NUCLEOTIDE SEQUENCE [LARGE SCALE GENOMIC DNA]</scope>
    <source>
        <strain evidence="1 2">NBRC 105367</strain>
    </source>
</reference>
<dbReference type="EMBL" id="AP022871">
    <property type="protein sequence ID" value="BCB87722.1"/>
    <property type="molecule type" value="Genomic_DNA"/>
</dbReference>
<sequence length="144" mass="15275">MLATLVAMAVAYQPYLRHQRNGAGVRSGPRPSGEAADQGDCVAAAEQNTGTNATVYGEAQQMALAQQVLNEHVTSSATGRCLACGAPGPCFRRETAMAVFSRSRWLPRRIPGLSQPERLGLRRIDPAQTALEVGQTRTGGVRGV</sequence>
<evidence type="ECO:0000313" key="1">
    <source>
        <dbReference type="EMBL" id="BCB87722.1"/>
    </source>
</evidence>
<evidence type="ECO:0000313" key="2">
    <source>
        <dbReference type="Proteomes" id="UP000503011"/>
    </source>
</evidence>
<organism evidence="1 2">
    <name type="scientific">Phytohabitans suffuscus</name>
    <dbReference type="NCBI Taxonomy" id="624315"/>
    <lineage>
        <taxon>Bacteria</taxon>
        <taxon>Bacillati</taxon>
        <taxon>Actinomycetota</taxon>
        <taxon>Actinomycetes</taxon>
        <taxon>Micromonosporales</taxon>
        <taxon>Micromonosporaceae</taxon>
    </lineage>
</organism>
<keyword evidence="2" id="KW-1185">Reference proteome</keyword>
<dbReference type="Proteomes" id="UP000503011">
    <property type="component" value="Chromosome"/>
</dbReference>
<name>A0A6F8YNL5_9ACTN</name>
<reference evidence="1 2" key="2">
    <citation type="submission" date="2020-03" db="EMBL/GenBank/DDBJ databases">
        <authorList>
            <person name="Ichikawa N."/>
            <person name="Kimura A."/>
            <person name="Kitahashi Y."/>
            <person name="Uohara A."/>
        </authorList>
    </citation>
    <scope>NUCLEOTIDE SEQUENCE [LARGE SCALE GENOMIC DNA]</scope>
    <source>
        <strain evidence="1 2">NBRC 105367</strain>
    </source>
</reference>
<accession>A0A6F8YNL5</accession>
<dbReference type="KEGG" id="psuu:Psuf_050350"/>